<evidence type="ECO:0000256" key="7">
    <source>
        <dbReference type="ARBA" id="ARBA00022839"/>
    </source>
</evidence>
<keyword evidence="8 15" id="KW-0067">ATP-binding</keyword>
<keyword evidence="2 15" id="KW-0479">Metal-binding</keyword>
<dbReference type="Gene3D" id="1.10.3170.10">
    <property type="entry name" value="Recbcd, chain B, domain 2"/>
    <property type="match status" value="1"/>
</dbReference>
<dbReference type="HAMAP" id="MF_01485">
    <property type="entry name" value="RecB"/>
    <property type="match status" value="1"/>
</dbReference>
<dbReference type="CDD" id="cd22352">
    <property type="entry name" value="RecB_C-like"/>
    <property type="match status" value="1"/>
</dbReference>
<comment type="caution">
    <text evidence="19">The sequence shown here is derived from an EMBL/GenBank/DDBJ whole genome shotgun (WGS) entry which is preliminary data.</text>
</comment>
<dbReference type="Pfam" id="PF00580">
    <property type="entry name" value="UvrD-helicase"/>
    <property type="match status" value="1"/>
</dbReference>
<name>A0A2M8RUY9_9PAST</name>
<feature type="domain" description="UvrD-like helicase C-terminal" evidence="18">
    <location>
        <begin position="480"/>
        <end position="747"/>
    </location>
</feature>
<keyword evidence="4 15" id="KW-0227">DNA damage</keyword>
<feature type="region of interest" description="Nuclease activity, interacts with RecD and RecA" evidence="15">
    <location>
        <begin position="908"/>
        <end position="1212"/>
    </location>
</feature>
<dbReference type="EMBL" id="PHGZ01000015">
    <property type="protein sequence ID" value="PJG82697.1"/>
    <property type="molecule type" value="Genomic_DNA"/>
</dbReference>
<comment type="catalytic activity">
    <reaction evidence="15">
        <text>Exonucleolytic cleavage (in the presence of ATP) in either 5'- to 3'- or 3'- to 5'-direction to yield 5'-phosphooligonucleotides.</text>
        <dbReference type="EC" id="3.1.11.5"/>
    </reaction>
</comment>
<keyword evidence="7 15" id="KW-0269">Exonuclease</keyword>
<dbReference type="InterPro" id="IPR014016">
    <property type="entry name" value="UvrD-like_ATP-bd"/>
</dbReference>
<dbReference type="GO" id="GO:0005524">
    <property type="term" value="F:ATP binding"/>
    <property type="evidence" value="ECO:0007669"/>
    <property type="project" value="UniProtKB-UniRule"/>
</dbReference>
<dbReference type="PROSITE" id="PS51217">
    <property type="entry name" value="UVRD_HELICASE_CTER"/>
    <property type="match status" value="1"/>
</dbReference>
<evidence type="ECO:0000256" key="4">
    <source>
        <dbReference type="ARBA" id="ARBA00022763"/>
    </source>
</evidence>
<keyword evidence="11 15" id="KW-0234">DNA repair</keyword>
<dbReference type="Gene3D" id="3.90.320.10">
    <property type="match status" value="1"/>
</dbReference>
<evidence type="ECO:0000256" key="3">
    <source>
        <dbReference type="ARBA" id="ARBA00022741"/>
    </source>
</evidence>
<comment type="subunit">
    <text evidence="15">Heterotrimer of RecB, RecC and RecD. All subunits contribute to DNA-binding. Interacts with RecA.</text>
</comment>
<dbReference type="InterPro" id="IPR014017">
    <property type="entry name" value="DNA_helicase_UvrD-like_C"/>
</dbReference>
<dbReference type="PROSITE" id="PS51198">
    <property type="entry name" value="UVRD_HELICASE_ATP_BIND"/>
    <property type="match status" value="1"/>
</dbReference>
<comment type="miscellaneous">
    <text evidence="15">In the RecBCD complex, RecB has a slow 3'-5' helicase, an exonuclease activity and loads RecA onto ssDNA, RecD has a fast 5'-3' helicase activity, while RecC stimulates the ATPase and processivity of the RecB helicase and contributes to recognition of the Chi site.</text>
</comment>
<evidence type="ECO:0000256" key="13">
    <source>
        <dbReference type="ARBA" id="ARBA00034617"/>
    </source>
</evidence>
<dbReference type="GO" id="GO:0000724">
    <property type="term" value="P:double-strand break repair via homologous recombination"/>
    <property type="evidence" value="ECO:0007669"/>
    <property type="project" value="UniProtKB-UniRule"/>
</dbReference>
<sequence length="1212" mass="140121">MNEPTSLNPVTVPLNAVSLIEASAGTGKTHTIASLYLRLLLQAGEHCFARPLTVEQILVVTFTEMATQELRERIRERIYSAKQQLIRYRYSGDRTMIEDAFLADLIDHIPDIEQAVHRLTLAEQNMDLAAIYTIHGFCYRILMQYAFNSGIHFNLALVKDESELFEQITNEFWRENFYSQPLHIAEFIKKCFDSPSALLGKIRAYVSAEELRVDIAPTNVLAMSLAQFLQDYLDSRLTLVQAFKKKWLKQENELKALFQENRAQISRYRDDHNDSRFNAVRQWAASEDCSTLPEQLAKYFTQSAVNENTKKSAVPFSHNLLAETENFIEQIGDPTLDEAMLLYHCIRDIRRRLIDYKAHHNQKGFDDLLRLVSEALGGEQGAELAQLIRCQYPFAMIDEFQDTDALQYRIFSSVYMVQTETPTGFMMIGDPKQSIYKFRGADIFTYLQASRRTNNSFTLEHNWRSGQALIDCVNALFHFDEPSPFLFDEIRFLPVKAGKTLSPFVLDGKIEPALRCYLSESGDKRELAQACAQSIYRWLKSAVKNQAVFGEKTLQAKDIAVLVKDWKEAELVKIELQKLGITAVYLSDKSNVYEGTIAQELLVILKACLDPFNEKLILNAIAGELFGLTAAEIYAIKQDGWEQIVDRFMHYRQIWQKQGVLVMLHNLLLDKQLNERLLQNPNGERMITDLLHLAELLQQAARLNEGEAALLRWFEKQVHGISQTEEIIRLESERELVKIVTIHKSKGLAYDLVWLPFIGLPSRESTKRERGYKINTYYSAQHKSVLWDLDHSHRSDTTKESLAEEMRLLYVALTRAKYQVVIGLPQTFKGKWNALLYALSQGEIREQLSFKTPIYKADALLDKLIEKVGADKIVRQTIELSKNLLPLDSKLPQEKLSAAEFSGRIQYDWTITGFTDMLNKHNYNQAEQRKAKAEQNVAESAVKNVVLFDEAKDYDLNLSAPLNAEKTSHQAQPLEDYPQGYSPFDFPHGTRVGTELHRYFEKTDFTRPTEEESVRKLCHHLELSEEWVAPLKQWLEAILRTPLTADGESFALNRIARRDMLKEMQFYLKLTAHFDVAAFNRLLKKYHHLPSEPLILNRFQGMVRGFIDLVFRHNGKYYLLDYKSNLLGDQMQDYAGENLRQAILNGHYDWQYLLYCVALHRYLCRQDKQYDYDRDFGGVIYTFLRGMNGRDSNGVYFDKPDRRLIEELEALF</sequence>
<dbReference type="GO" id="GO:0005829">
    <property type="term" value="C:cytosol"/>
    <property type="evidence" value="ECO:0007669"/>
    <property type="project" value="TreeGrafter"/>
</dbReference>
<dbReference type="Pfam" id="PF13361">
    <property type="entry name" value="UvrD_C"/>
    <property type="match status" value="1"/>
</dbReference>
<feature type="domain" description="UvrD-like helicase ATP-binding" evidence="17">
    <location>
        <begin position="1"/>
        <end position="466"/>
    </location>
</feature>
<evidence type="ECO:0000256" key="1">
    <source>
        <dbReference type="ARBA" id="ARBA00022722"/>
    </source>
</evidence>
<feature type="binding site" evidence="15">
    <location>
        <position position="1108"/>
    </location>
    <ligand>
        <name>Mg(2+)</name>
        <dbReference type="ChEBI" id="CHEBI:18420"/>
    </ligand>
</feature>
<dbReference type="Pfam" id="PF12705">
    <property type="entry name" value="PDDEXK_1"/>
    <property type="match status" value="1"/>
</dbReference>
<evidence type="ECO:0000256" key="12">
    <source>
        <dbReference type="ARBA" id="ARBA00023235"/>
    </source>
</evidence>
<evidence type="ECO:0000256" key="8">
    <source>
        <dbReference type="ARBA" id="ARBA00022840"/>
    </source>
</evidence>
<dbReference type="SUPFAM" id="SSF52980">
    <property type="entry name" value="Restriction endonuclease-like"/>
    <property type="match status" value="1"/>
</dbReference>
<evidence type="ECO:0000256" key="10">
    <source>
        <dbReference type="ARBA" id="ARBA00023125"/>
    </source>
</evidence>
<proteinExistence type="inferred from homology"/>
<keyword evidence="5 15" id="KW-0378">Hydrolase</keyword>
<dbReference type="OrthoDB" id="9810135at2"/>
<evidence type="ECO:0000256" key="14">
    <source>
        <dbReference type="ARBA" id="ARBA00048988"/>
    </source>
</evidence>
<evidence type="ECO:0000313" key="19">
    <source>
        <dbReference type="EMBL" id="PJG82697.1"/>
    </source>
</evidence>
<keyword evidence="1 15" id="KW-0540">Nuclease</keyword>
<dbReference type="GO" id="GO:0003677">
    <property type="term" value="F:DNA binding"/>
    <property type="evidence" value="ECO:0007669"/>
    <property type="project" value="UniProtKB-UniRule"/>
</dbReference>
<dbReference type="InterPro" id="IPR027417">
    <property type="entry name" value="P-loop_NTPase"/>
</dbReference>
<evidence type="ECO:0000256" key="5">
    <source>
        <dbReference type="ARBA" id="ARBA00022801"/>
    </source>
</evidence>
<dbReference type="GO" id="GO:0000287">
    <property type="term" value="F:magnesium ion binding"/>
    <property type="evidence" value="ECO:0007669"/>
    <property type="project" value="UniProtKB-UniRule"/>
</dbReference>
<dbReference type="GO" id="GO:0043138">
    <property type="term" value="F:3'-5' DNA helicase activity"/>
    <property type="evidence" value="ECO:0007669"/>
    <property type="project" value="UniProtKB-UniRule"/>
</dbReference>
<comment type="domain">
    <text evidence="15">The N-terminal DNA-binding domain is a ssDNA-dependent ATPase and has ATP-dependent 3'-5' helicase function. This domain interacts with RecC.</text>
</comment>
<dbReference type="InterPro" id="IPR038726">
    <property type="entry name" value="PDDEXK_AddAB-type"/>
</dbReference>
<gene>
    <name evidence="15 19" type="primary">recB</name>
    <name evidence="19" type="ORF">CVP04_07800</name>
</gene>
<dbReference type="PANTHER" id="PTHR11070:SF23">
    <property type="entry name" value="RECBCD ENZYME SUBUNIT RECB"/>
    <property type="match status" value="1"/>
</dbReference>
<keyword evidence="20" id="KW-1185">Reference proteome</keyword>
<evidence type="ECO:0000256" key="2">
    <source>
        <dbReference type="ARBA" id="ARBA00022723"/>
    </source>
</evidence>
<keyword evidence="10 15" id="KW-0238">DNA-binding</keyword>
<dbReference type="RefSeq" id="WP_100296955.1">
    <property type="nucleotide sequence ID" value="NZ_PHGZ01000015.1"/>
</dbReference>
<dbReference type="SUPFAM" id="SSF52540">
    <property type="entry name" value="P-loop containing nucleoside triphosphate hydrolases"/>
    <property type="match status" value="1"/>
</dbReference>
<dbReference type="GO" id="GO:0016887">
    <property type="term" value="F:ATP hydrolysis activity"/>
    <property type="evidence" value="ECO:0007669"/>
    <property type="project" value="RHEA"/>
</dbReference>
<organism evidence="19 20">
    <name type="scientific">Caviibacterium pharyngocola</name>
    <dbReference type="NCBI Taxonomy" id="28159"/>
    <lineage>
        <taxon>Bacteria</taxon>
        <taxon>Pseudomonadati</taxon>
        <taxon>Pseudomonadota</taxon>
        <taxon>Gammaproteobacteria</taxon>
        <taxon>Pasteurellales</taxon>
        <taxon>Pasteurellaceae</taxon>
        <taxon>Caviibacterium</taxon>
    </lineage>
</organism>
<dbReference type="EC" id="3.1.11.5" evidence="15"/>
<keyword evidence="3 15" id="KW-0547">Nucleotide-binding</keyword>
<comment type="domain">
    <text evidence="15">The C-terminal domain has nuclease activity and interacts with RecD. It interacts with RecA, facilitating its loading onto ssDNA.</text>
</comment>
<dbReference type="InterPro" id="IPR000212">
    <property type="entry name" value="DNA_helicase_UvrD/REP"/>
</dbReference>
<evidence type="ECO:0000256" key="11">
    <source>
        <dbReference type="ARBA" id="ARBA00023204"/>
    </source>
</evidence>
<comment type="similarity">
    <text evidence="15">Belongs to the helicase family. UvrD subfamily.</text>
</comment>
<feature type="region of interest" description="DNA-binding and helicase activity, interacts with RecC" evidence="15">
    <location>
        <begin position="1"/>
        <end position="881"/>
    </location>
</feature>
<dbReference type="InterPro" id="IPR011604">
    <property type="entry name" value="PDDEXK-like_dom_sf"/>
</dbReference>
<dbReference type="Proteomes" id="UP000230282">
    <property type="component" value="Unassembled WGS sequence"/>
</dbReference>
<dbReference type="InterPro" id="IPR011335">
    <property type="entry name" value="Restrct_endonuc-II-like"/>
</dbReference>
<dbReference type="PANTHER" id="PTHR11070">
    <property type="entry name" value="UVRD / RECB / PCRA DNA HELICASE FAMILY MEMBER"/>
    <property type="match status" value="1"/>
</dbReference>
<dbReference type="NCBIfam" id="TIGR00609">
    <property type="entry name" value="recB"/>
    <property type="match status" value="1"/>
</dbReference>
<evidence type="ECO:0000259" key="17">
    <source>
        <dbReference type="PROSITE" id="PS51198"/>
    </source>
</evidence>
<keyword evidence="6 15" id="KW-0347">Helicase</keyword>
<comment type="cofactor">
    <cofactor evidence="15">
        <name>Mg(2+)</name>
        <dbReference type="ChEBI" id="CHEBI:18420"/>
    </cofactor>
    <text evidence="15">Binds 1 Mg(2+) ion per subunit.</text>
</comment>
<dbReference type="Gene3D" id="1.10.486.10">
    <property type="entry name" value="PCRA, domain 4"/>
    <property type="match status" value="1"/>
</dbReference>
<protein>
    <recommendedName>
        <fullName evidence="15">RecBCD enzyme subunit RecB</fullName>
        <ecNumber evidence="15">3.1.11.5</ecNumber>
        <ecNumber evidence="15">5.6.2.4</ecNumber>
    </recommendedName>
    <alternativeName>
        <fullName evidence="15">DNA 3'-5' helicase subunit RecB</fullName>
    </alternativeName>
    <alternativeName>
        <fullName evidence="15">Exonuclease V subunit RecB</fullName>
        <shortName evidence="15">ExoV subunit RecB</shortName>
    </alternativeName>
    <alternativeName>
        <fullName evidence="15">Helicase/nuclease RecBCD subunit RecB</fullName>
    </alternativeName>
</protein>
<feature type="binding site" evidence="16">
    <location>
        <begin position="22"/>
        <end position="29"/>
    </location>
    <ligand>
        <name>ATP</name>
        <dbReference type="ChEBI" id="CHEBI:30616"/>
    </ligand>
</feature>
<evidence type="ECO:0000256" key="15">
    <source>
        <dbReference type="HAMAP-Rule" id="MF_01485"/>
    </source>
</evidence>
<dbReference type="InterPro" id="IPR004586">
    <property type="entry name" value="RecB"/>
</dbReference>
<reference evidence="19 20" key="1">
    <citation type="submission" date="2017-11" db="EMBL/GenBank/DDBJ databases">
        <title>Reclassification of Bisgaard taxon 5 as Caviibacterium pharyngocola gen. nov., sp. nov.</title>
        <authorList>
            <person name="Christensen H."/>
        </authorList>
    </citation>
    <scope>NUCLEOTIDE SEQUENCE [LARGE SCALE GENOMIC DNA]</scope>
    <source>
        <strain evidence="19 20">7_3</strain>
    </source>
</reference>
<dbReference type="EC" id="5.6.2.4" evidence="15"/>
<feature type="active site" description="For nuclease activity" evidence="15">
    <location>
        <position position="1121"/>
    </location>
</feature>
<feature type="binding site" evidence="15">
    <location>
        <position position="1121"/>
    </location>
    <ligand>
        <name>Mg(2+)</name>
        <dbReference type="ChEBI" id="CHEBI:18420"/>
    </ligand>
</feature>
<dbReference type="GO" id="GO:0009338">
    <property type="term" value="C:exodeoxyribonuclease V complex"/>
    <property type="evidence" value="ECO:0007669"/>
    <property type="project" value="TreeGrafter"/>
</dbReference>
<accession>A0A2M8RUY9</accession>
<comment type="catalytic activity">
    <reaction evidence="14 15">
        <text>ATP + H2O = ADP + phosphate + H(+)</text>
        <dbReference type="Rhea" id="RHEA:13065"/>
        <dbReference type="ChEBI" id="CHEBI:15377"/>
        <dbReference type="ChEBI" id="CHEBI:15378"/>
        <dbReference type="ChEBI" id="CHEBI:30616"/>
        <dbReference type="ChEBI" id="CHEBI:43474"/>
        <dbReference type="ChEBI" id="CHEBI:456216"/>
        <dbReference type="EC" id="5.6.2.4"/>
    </reaction>
</comment>
<dbReference type="AlphaFoldDB" id="A0A2M8RUY9"/>
<comment type="catalytic activity">
    <reaction evidence="13 15">
        <text>Couples ATP hydrolysis with the unwinding of duplex DNA by translocating in the 3'-5' direction.</text>
        <dbReference type="EC" id="5.6.2.4"/>
    </reaction>
</comment>
<evidence type="ECO:0000256" key="16">
    <source>
        <dbReference type="PROSITE-ProRule" id="PRU00560"/>
    </source>
</evidence>
<dbReference type="GO" id="GO:0008854">
    <property type="term" value="F:exodeoxyribonuclease V activity"/>
    <property type="evidence" value="ECO:0007669"/>
    <property type="project" value="UniProtKB-EC"/>
</dbReference>
<dbReference type="Gene3D" id="3.40.50.300">
    <property type="entry name" value="P-loop containing nucleotide triphosphate hydrolases"/>
    <property type="match status" value="2"/>
</dbReference>
<keyword evidence="12 15" id="KW-0413">Isomerase</keyword>
<evidence type="ECO:0000313" key="20">
    <source>
        <dbReference type="Proteomes" id="UP000230282"/>
    </source>
</evidence>
<keyword evidence="9 15" id="KW-0460">Magnesium</keyword>
<evidence type="ECO:0000256" key="6">
    <source>
        <dbReference type="ARBA" id="ARBA00022806"/>
    </source>
</evidence>
<feature type="binding site" evidence="15">
    <location>
        <position position="997"/>
    </location>
    <ligand>
        <name>Mg(2+)</name>
        <dbReference type="ChEBI" id="CHEBI:18420"/>
    </ligand>
</feature>
<comment type="function">
    <text evidence="15">A helicase/nuclease that prepares dsDNA breaks (DSB) for recombinational DNA repair. Binds to DSBs and unwinds DNA via a highly rapid and processive ATP-dependent bidirectional helicase activity. Unwinds dsDNA until it encounters a Chi (crossover hotspot instigator) sequence from the 3' direction. Cuts ssDNA a few nucleotides 3' to the Chi site. The properties and activities of the enzyme are changed at Chi. The Chi-altered holoenzyme produces a long 3'-ssDNA overhang and facilitates RecA-binding to the ssDNA for homologous DNA recombination and repair. Holoenzyme degrades any linearized DNA that is unable to undergo homologous recombination. In the holoenzyme this subunit contributes ATPase, 3'-5' helicase, exonuclease activity and loads RecA onto ssDNA.</text>
</comment>
<evidence type="ECO:0000259" key="18">
    <source>
        <dbReference type="PROSITE" id="PS51217"/>
    </source>
</evidence>
<evidence type="ECO:0000256" key="9">
    <source>
        <dbReference type="ARBA" id="ARBA00022842"/>
    </source>
</evidence>